<keyword evidence="1" id="KW-1133">Transmembrane helix</keyword>
<evidence type="ECO:0000313" key="2">
    <source>
        <dbReference type="EMBL" id="VDC24480.1"/>
    </source>
</evidence>
<gene>
    <name evidence="2" type="ORF">PSET11_01358</name>
</gene>
<keyword evidence="1" id="KW-0812">Transmembrane</keyword>
<evidence type="ECO:0000313" key="3">
    <source>
        <dbReference type="Proteomes" id="UP000280861"/>
    </source>
</evidence>
<feature type="transmembrane region" description="Helical" evidence="1">
    <location>
        <begin position="36"/>
        <end position="60"/>
    </location>
</feature>
<reference evidence="2 3" key="1">
    <citation type="submission" date="2018-11" db="EMBL/GenBank/DDBJ databases">
        <authorList>
            <person name="Criscuolo A."/>
        </authorList>
    </citation>
    <scope>NUCLEOTIDE SEQUENCE [LARGE SCALE GENOMIC DNA]</scope>
    <source>
        <strain evidence="2">AT11b</strain>
    </source>
</reference>
<dbReference type="AlphaFoldDB" id="A0A3P5WZK4"/>
<feature type="transmembrane region" description="Helical" evidence="1">
    <location>
        <begin position="7"/>
        <end position="30"/>
    </location>
</feature>
<dbReference type="Proteomes" id="UP000280861">
    <property type="component" value="Unassembled WGS sequence"/>
</dbReference>
<keyword evidence="1" id="KW-0472">Membrane</keyword>
<proteinExistence type="predicted"/>
<sequence>MQYKPSAGIFIGGLVLSFAGVTFMLLGNLVEEPAVAILLGMLGLLVGLVLLCVGASRALVIIDQLPAAFRHLERVQEVRPSQTDGRTEN</sequence>
<dbReference type="EMBL" id="UXAU01000020">
    <property type="protein sequence ID" value="VDC24480.1"/>
    <property type="molecule type" value="Genomic_DNA"/>
</dbReference>
<name>A0A3P5WZK4_9MICC</name>
<evidence type="ECO:0000256" key="1">
    <source>
        <dbReference type="SAM" id="Phobius"/>
    </source>
</evidence>
<keyword evidence="3" id="KW-1185">Reference proteome</keyword>
<organism evidence="2 3">
    <name type="scientific">Arthrobacter ulcerisalmonis</name>
    <dbReference type="NCBI Taxonomy" id="2483813"/>
    <lineage>
        <taxon>Bacteria</taxon>
        <taxon>Bacillati</taxon>
        <taxon>Actinomycetota</taxon>
        <taxon>Actinomycetes</taxon>
        <taxon>Micrococcales</taxon>
        <taxon>Micrococcaceae</taxon>
        <taxon>Arthrobacter</taxon>
    </lineage>
</organism>
<protein>
    <submittedName>
        <fullName evidence="2">Uncharacterized protein</fullName>
    </submittedName>
</protein>
<accession>A0A3P5WZK4</accession>